<dbReference type="AlphaFoldDB" id="A0A0P8BJD0"/>
<evidence type="ECO:0000313" key="2">
    <source>
        <dbReference type="Proteomes" id="UP000050497"/>
    </source>
</evidence>
<comment type="caution">
    <text evidence="1">The sequence shown here is derived from an EMBL/GenBank/DDBJ whole genome shotgun (WGS) entry which is preliminary data.</text>
</comment>
<proteinExistence type="predicted"/>
<gene>
    <name evidence="1" type="ORF">HLUCCO17_14620</name>
</gene>
<accession>A0A0P8BJD0</accession>
<name>A0A0P8BJD0_9HYPH</name>
<dbReference type="EMBL" id="LJSX01000027">
    <property type="protein sequence ID" value="KPQ09444.1"/>
    <property type="molecule type" value="Genomic_DNA"/>
</dbReference>
<dbReference type="Proteomes" id="UP000050497">
    <property type="component" value="Unassembled WGS sequence"/>
</dbReference>
<dbReference type="STRING" id="1653334.GA0071312_0336"/>
<sequence>MPKLSSETVTIMDGDIRLTRRPNSRAWQAAFKAGKRLVRISTGCRQLDDAKRRAREQYMEYQ</sequence>
<organism evidence="1 2">
    <name type="scientific">Saliniramus fredricksonii</name>
    <dbReference type="NCBI Taxonomy" id="1653334"/>
    <lineage>
        <taxon>Bacteria</taxon>
        <taxon>Pseudomonadati</taxon>
        <taxon>Pseudomonadota</taxon>
        <taxon>Alphaproteobacteria</taxon>
        <taxon>Hyphomicrobiales</taxon>
        <taxon>Salinarimonadaceae</taxon>
        <taxon>Saliniramus</taxon>
    </lineage>
</organism>
<protein>
    <submittedName>
        <fullName evidence="1">Uncharacterized protein</fullName>
    </submittedName>
</protein>
<evidence type="ECO:0000313" key="1">
    <source>
        <dbReference type="EMBL" id="KPQ09444.1"/>
    </source>
</evidence>
<reference evidence="1 2" key="1">
    <citation type="submission" date="2015-09" db="EMBL/GenBank/DDBJ databases">
        <title>Identification and resolution of microdiversity through metagenomic sequencing of parallel consortia.</title>
        <authorList>
            <person name="Nelson W.C."/>
            <person name="Romine M.F."/>
            <person name="Lindemann S.R."/>
        </authorList>
    </citation>
    <scope>NUCLEOTIDE SEQUENCE [LARGE SCALE GENOMIC DNA]</scope>
    <source>
        <strain evidence="1">HL-109</strain>
    </source>
</reference>
<feature type="non-terminal residue" evidence="1">
    <location>
        <position position="62"/>
    </location>
</feature>